<comment type="caution">
    <text evidence="2">The sequence shown here is derived from an EMBL/GenBank/DDBJ whole genome shotgun (WGS) entry which is preliminary data.</text>
</comment>
<evidence type="ECO:0000259" key="1">
    <source>
        <dbReference type="Pfam" id="PF00078"/>
    </source>
</evidence>
<gene>
    <name evidence="2" type="ORF">Bca52824_045941</name>
</gene>
<proteinExistence type="predicted"/>
<dbReference type="PANTHER" id="PTHR33116:SF86">
    <property type="entry name" value="REVERSE TRANSCRIPTASE DOMAIN-CONTAINING PROTEIN"/>
    <property type="match status" value="1"/>
</dbReference>
<protein>
    <recommendedName>
        <fullName evidence="1">Reverse transcriptase domain-containing protein</fullName>
    </recommendedName>
</protein>
<dbReference type="Pfam" id="PF00078">
    <property type="entry name" value="RVT_1"/>
    <property type="match status" value="1"/>
</dbReference>
<dbReference type="InterPro" id="IPR000477">
    <property type="entry name" value="RT_dom"/>
</dbReference>
<dbReference type="Proteomes" id="UP000886595">
    <property type="component" value="Unassembled WGS sequence"/>
</dbReference>
<dbReference type="PANTHER" id="PTHR33116">
    <property type="entry name" value="REVERSE TRANSCRIPTASE ZINC-BINDING DOMAIN-CONTAINING PROTEIN-RELATED-RELATED"/>
    <property type="match status" value="1"/>
</dbReference>
<organism evidence="2 3">
    <name type="scientific">Brassica carinata</name>
    <name type="common">Ethiopian mustard</name>
    <name type="synonym">Abyssinian cabbage</name>
    <dbReference type="NCBI Taxonomy" id="52824"/>
    <lineage>
        <taxon>Eukaryota</taxon>
        <taxon>Viridiplantae</taxon>
        <taxon>Streptophyta</taxon>
        <taxon>Embryophyta</taxon>
        <taxon>Tracheophyta</taxon>
        <taxon>Spermatophyta</taxon>
        <taxon>Magnoliopsida</taxon>
        <taxon>eudicotyledons</taxon>
        <taxon>Gunneridae</taxon>
        <taxon>Pentapetalae</taxon>
        <taxon>rosids</taxon>
        <taxon>malvids</taxon>
        <taxon>Brassicales</taxon>
        <taxon>Brassicaceae</taxon>
        <taxon>Brassiceae</taxon>
        <taxon>Brassica</taxon>
    </lineage>
</organism>
<dbReference type="AlphaFoldDB" id="A0A8X7UPN6"/>
<reference evidence="2 3" key="1">
    <citation type="submission" date="2020-02" db="EMBL/GenBank/DDBJ databases">
        <authorList>
            <person name="Ma Q."/>
            <person name="Huang Y."/>
            <person name="Song X."/>
            <person name="Pei D."/>
        </authorList>
    </citation>
    <scope>NUCLEOTIDE SEQUENCE [LARGE SCALE GENOMIC DNA]</scope>
    <source>
        <strain evidence="2">Sxm20200214</strain>
        <tissue evidence="2">Leaf</tissue>
    </source>
</reference>
<sequence>MDNGMCKLSLILSSPKWKLSWVHQTRTRHPSRDPLSPFIFILCAEALVNCLQSSEEAGRFHDIKLSDSGPSVHHLLYADDSLLMCKANTEEATELMDCIRQYGEAFGQRVNHLKSSVIFCSLVPEATKAELKEILDIETKGGEGSYLGLPECFNGSKRKLLSYIREKLHGRLQGWFAKSLSQGGKDILLKSVGMALPVFAMSCFKLPKDLCDKLTSAMIEFWWSSGNNRKKIP</sequence>
<evidence type="ECO:0000313" key="3">
    <source>
        <dbReference type="Proteomes" id="UP000886595"/>
    </source>
</evidence>
<keyword evidence="3" id="KW-1185">Reference proteome</keyword>
<dbReference type="OrthoDB" id="1022462at2759"/>
<dbReference type="EMBL" id="JAAMPC010000010">
    <property type="protein sequence ID" value="KAG2286337.1"/>
    <property type="molecule type" value="Genomic_DNA"/>
</dbReference>
<name>A0A8X7UPN6_BRACI</name>
<feature type="domain" description="Reverse transcriptase" evidence="1">
    <location>
        <begin position="33"/>
        <end position="140"/>
    </location>
</feature>
<evidence type="ECO:0000313" key="2">
    <source>
        <dbReference type="EMBL" id="KAG2286337.1"/>
    </source>
</evidence>
<accession>A0A8X7UPN6</accession>